<protein>
    <submittedName>
        <fullName evidence="1">Uncharacterized protein</fullName>
    </submittedName>
</protein>
<organism evidence="1 2">
    <name type="scientific">Syntrophothermus lipocalidus (strain DSM 12680 / TGB-C1)</name>
    <dbReference type="NCBI Taxonomy" id="643648"/>
    <lineage>
        <taxon>Bacteria</taxon>
        <taxon>Bacillati</taxon>
        <taxon>Bacillota</taxon>
        <taxon>Clostridia</taxon>
        <taxon>Eubacteriales</taxon>
        <taxon>Syntrophomonadaceae</taxon>
        <taxon>Syntrophothermus</taxon>
    </lineage>
</organism>
<dbReference type="HOGENOM" id="CLU_831348_0_0_9"/>
<reference evidence="2" key="1">
    <citation type="journal article" date="2010" name="Stand. Genomic Sci.">
        <title>Complete genome sequence of Syntrophothermus lipocalidus type strain (TGB-C1T).</title>
        <authorList>
            <consortium name="US DOE Joint Genome Institute (JGI-PGF)"/>
            <person name="Djao O."/>
            <person name="Zhang X."/>
            <person name="Lucas S."/>
            <person name="Lapidus A."/>
            <person name="Glavina Del Rio T."/>
            <person name="Nolan M."/>
            <person name="Tice H."/>
            <person name="Cheng J."/>
            <person name="Han C."/>
            <person name="Tapia R."/>
            <person name="Goodwin L."/>
            <person name="Pitluck S."/>
            <person name="Liolios K."/>
            <person name="Ivanova N."/>
            <person name="Mavromatis K."/>
            <person name="Mikhailova N."/>
            <person name="Ovchinnikova G."/>
            <person name="Pati A."/>
            <person name="Brambilla E."/>
            <person name="Chen A."/>
            <person name="Palaniappan K."/>
            <person name="Land M."/>
            <person name="Hauser L."/>
            <person name="Chang Y."/>
            <person name="Jeffries C."/>
            <person name="Rohde M."/>
            <person name="Sikorski J."/>
            <person name="Spring S."/>
            <person name="Goker M."/>
            <person name="Detter J."/>
            <person name="Woyke T."/>
            <person name="Bristow J."/>
            <person name="Eisen J."/>
            <person name="Markowitz V."/>
            <person name="Hugenholtz P."/>
            <person name="Kyrpides N."/>
            <person name="Klenk H."/>
        </authorList>
    </citation>
    <scope>NUCLEOTIDE SEQUENCE [LARGE SCALE GENOMIC DNA]</scope>
    <source>
        <strain evidence="2">DSM 12680 / TGB-C1</strain>
    </source>
</reference>
<dbReference type="Proteomes" id="UP000000378">
    <property type="component" value="Chromosome"/>
</dbReference>
<sequence>MILVAGYAYLAINTDWSWVKNKAYYNILGCYGRVVASHARLQIVFNPGLREEVVPAQVTGLLKNGQLSILGWEDVSKPGIPRPGLTVAAITPEARADSLTLVNGVVQRRVQVLVECSKMDKWHTTSEGWESLKQLRRTCLRVVVFDGGHHLSTIGTCPDIILVPVVNGYAAHSYMKDGIRVEKLKRLLVQTRAPSAIIAVPRWAVVKSPSCLGVLAARAYLQLVREGKRCGVEFSRPVTSPGMSKLNGTVFCYVNGESAEEFSGKLRSLGLRDVRRVYIALNYSRLDPTNALSYAERLQQHTGKPVMVVNEPVNVVDAVVDGFWQPGLRRFGEG</sequence>
<gene>
    <name evidence="1" type="ordered locus">Slip_1631</name>
</gene>
<dbReference type="KEGG" id="slp:Slip_1631"/>
<dbReference type="EMBL" id="CP002048">
    <property type="protein sequence ID" value="ADI02390.1"/>
    <property type="molecule type" value="Genomic_DNA"/>
</dbReference>
<dbReference type="AlphaFoldDB" id="D7CNV5"/>
<reference evidence="1 2" key="2">
    <citation type="journal article" date="2010" name="Stand. Genomic Sci.">
        <title>Complete genome sequence of Syntrophothermus lipocalidus type strain (TGB-C1).</title>
        <authorList>
            <person name="Djao O.D."/>
            <person name="Zhang X."/>
            <person name="Lucas S."/>
            <person name="Lapidus A."/>
            <person name="Del Rio T.G."/>
            <person name="Nolan M."/>
            <person name="Tice H."/>
            <person name="Cheng J.F."/>
            <person name="Han C."/>
            <person name="Tapia R."/>
            <person name="Goodwin L."/>
            <person name="Pitluck S."/>
            <person name="Liolios K."/>
            <person name="Ivanova N."/>
            <person name="Mavromatis K."/>
            <person name="Mikhailova N."/>
            <person name="Ovchinnikova G."/>
            <person name="Pati A."/>
            <person name="Brambilla E."/>
            <person name="Chen A."/>
            <person name="Palaniappan K."/>
            <person name="Land M."/>
            <person name="Hauser L."/>
            <person name="Chang Y.J."/>
            <person name="Jeffries C.D."/>
            <person name="Rohde M."/>
            <person name="Sikorski J."/>
            <person name="Spring S."/>
            <person name="Goker M."/>
            <person name="Detter J.C."/>
            <person name="Woyke T."/>
            <person name="Bristow J."/>
            <person name="Eisen J.A."/>
            <person name="Markowitz V."/>
            <person name="Hugenholtz P."/>
            <person name="Kyrpides N.C."/>
            <person name="Klenk H.P."/>
        </authorList>
    </citation>
    <scope>NUCLEOTIDE SEQUENCE [LARGE SCALE GENOMIC DNA]</scope>
    <source>
        <strain evidence="2">DSM 12680 / TGB-C1</strain>
    </source>
</reference>
<name>D7CNV5_SYNLT</name>
<keyword evidence="2" id="KW-1185">Reference proteome</keyword>
<dbReference type="STRING" id="643648.Slip_1631"/>
<evidence type="ECO:0000313" key="1">
    <source>
        <dbReference type="EMBL" id="ADI02390.1"/>
    </source>
</evidence>
<evidence type="ECO:0000313" key="2">
    <source>
        <dbReference type="Proteomes" id="UP000000378"/>
    </source>
</evidence>
<dbReference type="eggNOG" id="ENOG50325W1">
    <property type="taxonomic scope" value="Bacteria"/>
</dbReference>
<dbReference type="RefSeq" id="WP_013175792.1">
    <property type="nucleotide sequence ID" value="NC_014220.1"/>
</dbReference>
<accession>D7CNV5</accession>
<proteinExistence type="predicted"/>
<dbReference type="OrthoDB" id="2079128at2"/>